<dbReference type="Pfam" id="PF00293">
    <property type="entry name" value="NUDIX"/>
    <property type="match status" value="1"/>
</dbReference>
<dbReference type="PROSITE" id="PS51462">
    <property type="entry name" value="NUDIX"/>
    <property type="match status" value="1"/>
</dbReference>
<dbReference type="SUPFAM" id="SSF55811">
    <property type="entry name" value="Nudix"/>
    <property type="match status" value="1"/>
</dbReference>
<feature type="domain" description="Nudix hydrolase" evidence="2">
    <location>
        <begin position="35"/>
        <end position="167"/>
    </location>
</feature>
<accession>A0A9W4XMK4</accession>
<dbReference type="Proteomes" id="UP001152607">
    <property type="component" value="Unassembled WGS sequence"/>
</dbReference>
<dbReference type="InterPro" id="IPR015797">
    <property type="entry name" value="NUDIX_hydrolase-like_dom_sf"/>
</dbReference>
<comment type="caution">
    <text evidence="3">The sequence shown here is derived from an EMBL/GenBank/DDBJ whole genome shotgun (WGS) entry which is preliminary data.</text>
</comment>
<dbReference type="OrthoDB" id="276276at2759"/>
<dbReference type="EMBL" id="CAOQHR010000007">
    <property type="protein sequence ID" value="CAI6337098.1"/>
    <property type="molecule type" value="Genomic_DNA"/>
</dbReference>
<keyword evidence="1" id="KW-0378">Hydrolase</keyword>
<dbReference type="PRINTS" id="PR00502">
    <property type="entry name" value="NUDIXFAMILY"/>
</dbReference>
<proteinExistence type="predicted"/>
<dbReference type="AlphaFoldDB" id="A0A9W4XMK4"/>
<dbReference type="Gene3D" id="3.90.79.10">
    <property type="entry name" value="Nucleoside Triphosphate Pyrophosphohydrolase"/>
    <property type="match status" value="1"/>
</dbReference>
<dbReference type="PANTHER" id="PTHR43736:SF1">
    <property type="entry name" value="DIHYDRONEOPTERIN TRIPHOSPHATE DIPHOSPHATASE"/>
    <property type="match status" value="1"/>
</dbReference>
<evidence type="ECO:0000256" key="1">
    <source>
        <dbReference type="ARBA" id="ARBA00022801"/>
    </source>
</evidence>
<reference evidence="3" key="1">
    <citation type="submission" date="2023-01" db="EMBL/GenBank/DDBJ databases">
        <authorList>
            <person name="Van Ghelder C."/>
            <person name="Rancurel C."/>
        </authorList>
    </citation>
    <scope>NUCLEOTIDE SEQUENCE</scope>
    <source>
        <strain evidence="3">CNCM I-4278</strain>
    </source>
</reference>
<keyword evidence="4" id="KW-1185">Reference proteome</keyword>
<name>A0A9W4XMK4_9PLEO</name>
<evidence type="ECO:0000259" key="2">
    <source>
        <dbReference type="PROSITE" id="PS51462"/>
    </source>
</evidence>
<dbReference type="InterPro" id="IPR020476">
    <property type="entry name" value="Nudix_hydrolase"/>
</dbReference>
<sequence length="183" mass="20911">MASSSEESRYPFECDPSVHKYQVSEKEYLGQNSQHHVVCVGITIFNEENKLLLVQRAKSEKAFPCFWEIPGGKVDEPDTTILHGAVRELKEETGLEATRIVRKVGTFEFGDGAVRWVKHIFEMEVKSLATLALDPVEHDAYLWASEEEVKAEQVGEVKLKYISPDNKFIKLEAFRHRRETASL</sequence>
<dbReference type="PANTHER" id="PTHR43736">
    <property type="entry name" value="ADP-RIBOSE PYROPHOSPHATASE"/>
    <property type="match status" value="1"/>
</dbReference>
<dbReference type="InterPro" id="IPR000086">
    <property type="entry name" value="NUDIX_hydrolase_dom"/>
</dbReference>
<organism evidence="3 4">
    <name type="scientific">Periconia digitata</name>
    <dbReference type="NCBI Taxonomy" id="1303443"/>
    <lineage>
        <taxon>Eukaryota</taxon>
        <taxon>Fungi</taxon>
        <taxon>Dikarya</taxon>
        <taxon>Ascomycota</taxon>
        <taxon>Pezizomycotina</taxon>
        <taxon>Dothideomycetes</taxon>
        <taxon>Pleosporomycetidae</taxon>
        <taxon>Pleosporales</taxon>
        <taxon>Massarineae</taxon>
        <taxon>Periconiaceae</taxon>
        <taxon>Periconia</taxon>
    </lineage>
</organism>
<evidence type="ECO:0000313" key="3">
    <source>
        <dbReference type="EMBL" id="CAI6337098.1"/>
    </source>
</evidence>
<protein>
    <recommendedName>
        <fullName evidence="2">Nudix hydrolase domain-containing protein</fullName>
    </recommendedName>
</protein>
<dbReference type="GO" id="GO:0016787">
    <property type="term" value="F:hydrolase activity"/>
    <property type="evidence" value="ECO:0007669"/>
    <property type="project" value="UniProtKB-KW"/>
</dbReference>
<dbReference type="CDD" id="cd02883">
    <property type="entry name" value="NUDIX_Hydrolase"/>
    <property type="match status" value="1"/>
</dbReference>
<evidence type="ECO:0000313" key="4">
    <source>
        <dbReference type="Proteomes" id="UP001152607"/>
    </source>
</evidence>
<gene>
    <name evidence="3" type="ORF">PDIGIT_LOCUS10206</name>
</gene>